<dbReference type="PANTHER" id="PTHR38790">
    <property type="entry name" value="2EXR DOMAIN-CONTAINING PROTEIN-RELATED"/>
    <property type="match status" value="1"/>
</dbReference>
<feature type="domain" description="DUF7730" evidence="2">
    <location>
        <begin position="40"/>
        <end position="263"/>
    </location>
</feature>
<dbReference type="Proteomes" id="UP001302812">
    <property type="component" value="Unassembled WGS sequence"/>
</dbReference>
<evidence type="ECO:0000313" key="4">
    <source>
        <dbReference type="Proteomes" id="UP001302812"/>
    </source>
</evidence>
<dbReference type="GeneID" id="89941647"/>
<reference evidence="3" key="1">
    <citation type="journal article" date="2023" name="Mol. Phylogenet. Evol.">
        <title>Genome-scale phylogeny and comparative genomics of the fungal order Sordariales.</title>
        <authorList>
            <person name="Hensen N."/>
            <person name="Bonometti L."/>
            <person name="Westerberg I."/>
            <person name="Brannstrom I.O."/>
            <person name="Guillou S."/>
            <person name="Cros-Aarteil S."/>
            <person name="Calhoun S."/>
            <person name="Haridas S."/>
            <person name="Kuo A."/>
            <person name="Mondo S."/>
            <person name="Pangilinan J."/>
            <person name="Riley R."/>
            <person name="LaButti K."/>
            <person name="Andreopoulos B."/>
            <person name="Lipzen A."/>
            <person name="Chen C."/>
            <person name="Yan M."/>
            <person name="Daum C."/>
            <person name="Ng V."/>
            <person name="Clum A."/>
            <person name="Steindorff A."/>
            <person name="Ohm R.A."/>
            <person name="Martin F."/>
            <person name="Silar P."/>
            <person name="Natvig D.O."/>
            <person name="Lalanne C."/>
            <person name="Gautier V."/>
            <person name="Ament-Velasquez S.L."/>
            <person name="Kruys A."/>
            <person name="Hutchinson M.I."/>
            <person name="Powell A.J."/>
            <person name="Barry K."/>
            <person name="Miller A.N."/>
            <person name="Grigoriev I.V."/>
            <person name="Debuchy R."/>
            <person name="Gladieux P."/>
            <person name="Hiltunen Thoren M."/>
            <person name="Johannesson H."/>
        </authorList>
    </citation>
    <scope>NUCLEOTIDE SEQUENCE</scope>
    <source>
        <strain evidence="3">CBS 508.74</strain>
    </source>
</reference>
<sequence length="323" mass="37167">MSHIGNEYGQRRASDEPNVITSPDKAQNHDHDDSDRSTARTESPLFSKLPAELRTLIYTELFGGRRVHLGFMTHPIRNDKVGNRRRWRHGICEEERASVPFDRVINKNQHYCLSVSRRRVLDISLLFTCRQALVEGIPVLYQSNVFFIVNTGNMRLPVDDIRSLQVKIPNHWHLVRALEIQWDVGVYDRNKATAIPHIWGRVSYEALWDALAEMPALSHLRIALFIPGLPWPGTSLTPAELRELYLGPIRRLKNLRLCEVVFPELYRPHLALHEDPSFFKCHETCQYRVSWANRPSLDVGYASALTLHPHLSTASLNAIHPDL</sequence>
<dbReference type="RefSeq" id="XP_064672383.1">
    <property type="nucleotide sequence ID" value="XM_064817522.1"/>
</dbReference>
<name>A0AAN6TI12_9PEZI</name>
<evidence type="ECO:0000256" key="1">
    <source>
        <dbReference type="SAM" id="MobiDB-lite"/>
    </source>
</evidence>
<organism evidence="3 4">
    <name type="scientific">Canariomyces notabilis</name>
    <dbReference type="NCBI Taxonomy" id="2074819"/>
    <lineage>
        <taxon>Eukaryota</taxon>
        <taxon>Fungi</taxon>
        <taxon>Dikarya</taxon>
        <taxon>Ascomycota</taxon>
        <taxon>Pezizomycotina</taxon>
        <taxon>Sordariomycetes</taxon>
        <taxon>Sordariomycetidae</taxon>
        <taxon>Sordariales</taxon>
        <taxon>Chaetomiaceae</taxon>
        <taxon>Canariomyces</taxon>
    </lineage>
</organism>
<protein>
    <recommendedName>
        <fullName evidence="2">DUF7730 domain-containing protein</fullName>
    </recommendedName>
</protein>
<gene>
    <name evidence="3" type="ORF">N656DRAFT_796434</name>
</gene>
<accession>A0AAN6TI12</accession>
<feature type="region of interest" description="Disordered" evidence="1">
    <location>
        <begin position="1"/>
        <end position="43"/>
    </location>
</feature>
<evidence type="ECO:0000259" key="2">
    <source>
        <dbReference type="Pfam" id="PF24864"/>
    </source>
</evidence>
<dbReference type="EMBL" id="MU853336">
    <property type="protein sequence ID" value="KAK4114813.1"/>
    <property type="molecule type" value="Genomic_DNA"/>
</dbReference>
<keyword evidence="4" id="KW-1185">Reference proteome</keyword>
<comment type="caution">
    <text evidence="3">The sequence shown here is derived from an EMBL/GenBank/DDBJ whole genome shotgun (WGS) entry which is preliminary data.</text>
</comment>
<dbReference type="AlphaFoldDB" id="A0AAN6TI12"/>
<dbReference type="InterPro" id="IPR056632">
    <property type="entry name" value="DUF7730"/>
</dbReference>
<proteinExistence type="predicted"/>
<dbReference type="Pfam" id="PF24864">
    <property type="entry name" value="DUF7730"/>
    <property type="match status" value="1"/>
</dbReference>
<reference evidence="3" key="2">
    <citation type="submission" date="2023-05" db="EMBL/GenBank/DDBJ databases">
        <authorList>
            <consortium name="Lawrence Berkeley National Laboratory"/>
            <person name="Steindorff A."/>
            <person name="Hensen N."/>
            <person name="Bonometti L."/>
            <person name="Westerberg I."/>
            <person name="Brannstrom I.O."/>
            <person name="Guillou S."/>
            <person name="Cros-Aarteil S."/>
            <person name="Calhoun S."/>
            <person name="Haridas S."/>
            <person name="Kuo A."/>
            <person name="Mondo S."/>
            <person name="Pangilinan J."/>
            <person name="Riley R."/>
            <person name="Labutti K."/>
            <person name="Andreopoulos B."/>
            <person name="Lipzen A."/>
            <person name="Chen C."/>
            <person name="Yanf M."/>
            <person name="Daum C."/>
            <person name="Ng V."/>
            <person name="Clum A."/>
            <person name="Ohm R."/>
            <person name="Martin F."/>
            <person name="Silar P."/>
            <person name="Natvig D."/>
            <person name="Lalanne C."/>
            <person name="Gautier V."/>
            <person name="Ament-Velasquez S.L."/>
            <person name="Kruys A."/>
            <person name="Hutchinson M.I."/>
            <person name="Powell A.J."/>
            <person name="Barry K."/>
            <person name="Miller A.N."/>
            <person name="Grigoriev I.V."/>
            <person name="Debuchy R."/>
            <person name="Gladieux P."/>
            <person name="Thoren M.H."/>
            <person name="Johannesson H."/>
        </authorList>
    </citation>
    <scope>NUCLEOTIDE SEQUENCE</scope>
    <source>
        <strain evidence="3">CBS 508.74</strain>
    </source>
</reference>
<feature type="compositionally biased region" description="Basic and acidic residues" evidence="1">
    <location>
        <begin position="26"/>
        <end position="39"/>
    </location>
</feature>
<evidence type="ECO:0000313" key="3">
    <source>
        <dbReference type="EMBL" id="KAK4114813.1"/>
    </source>
</evidence>